<keyword evidence="6 10" id="KW-0472">Membrane</keyword>
<feature type="transmembrane region" description="Helical" evidence="10">
    <location>
        <begin position="7"/>
        <end position="28"/>
    </location>
</feature>
<sequence length="628" mass="68212">MSAKAKIIASIGTLFAVVILLIALVGFFNFKSASIDGYTEKLGTQAFLISNAVDQKIQRYFDVLVSTSHQLNVADGSAIDVAKLLKQLEDTQTSLGVLAAYVGFENGETYLPSSKGLIPNFNAKSLKREWYTRIFAGESKIITTPYTSSSGNQVMALAVPVKHQGKIIAALSVNLEVNTISQFVNSLSETNQLFVSRSDGYVIASKYPEYVGKNLFELRPSYNNYKQETGSSHSYTFDGEKYFVVNARADNLGWTIWSWDKWQNINAASNSNLALSGFMAVVCIFISLGLMWVLVNKLMYLPIGGEPKEIERIVQEVAKGDLSITAQTNGTETGIYAAVIAMVNNLRQMIEHINTAAHELDSSSHQMSGTSIQVNQSSEQQMVQLDQTATAMNEMTVTVEEVARNAQHASSSVEETNGYSNTGISVVANMHASIATLVDGIEKVVVVTNKLEQETVRIGGILEVIDGISEQTNLLALNAAIEAARAGEQGRGFAVVADEVRNLANRTKESTNEIQDMINRLQVEAKQSVSLMNVNVTDAQTTLSLSDDANKALEAICASVSTIQDMNNQIATAAEEQTHVAAEINASIVEINDLARSTFDCSEQNSNSANKLNQISESLTKSVDAFRL</sequence>
<dbReference type="FunFam" id="1.10.287.950:FF:000001">
    <property type="entry name" value="Methyl-accepting chemotaxis sensory transducer"/>
    <property type="match status" value="1"/>
</dbReference>
<gene>
    <name evidence="12" type="ORF">GCM10009332_18950</name>
</gene>
<reference evidence="12" key="1">
    <citation type="journal article" date="2014" name="Int. J. Syst. Evol. Microbiol.">
        <title>Complete genome sequence of Corynebacterium casei LMG S-19264T (=DSM 44701T), isolated from a smear-ripened cheese.</title>
        <authorList>
            <consortium name="US DOE Joint Genome Institute (JGI-PGF)"/>
            <person name="Walter F."/>
            <person name="Albersmeier A."/>
            <person name="Kalinowski J."/>
            <person name="Ruckert C."/>
        </authorList>
    </citation>
    <scope>NUCLEOTIDE SEQUENCE</scope>
    <source>
        <strain evidence="12">JCM 30804</strain>
    </source>
</reference>
<evidence type="ECO:0000313" key="13">
    <source>
        <dbReference type="Proteomes" id="UP000613743"/>
    </source>
</evidence>
<dbReference type="Pfam" id="PF00015">
    <property type="entry name" value="MCPsignal"/>
    <property type="match status" value="1"/>
</dbReference>
<dbReference type="GO" id="GO:0005886">
    <property type="term" value="C:plasma membrane"/>
    <property type="evidence" value="ECO:0007669"/>
    <property type="project" value="UniProtKB-SubCell"/>
</dbReference>
<name>A0A917JUG8_9GAMM</name>
<feature type="transmembrane region" description="Helical" evidence="10">
    <location>
        <begin position="273"/>
        <end position="295"/>
    </location>
</feature>
<dbReference type="GO" id="GO:0006935">
    <property type="term" value="P:chemotaxis"/>
    <property type="evidence" value="ECO:0007669"/>
    <property type="project" value="UniProtKB-KW"/>
</dbReference>
<evidence type="ECO:0000256" key="7">
    <source>
        <dbReference type="ARBA" id="ARBA00023224"/>
    </source>
</evidence>
<dbReference type="SUPFAM" id="SSF58104">
    <property type="entry name" value="Methyl-accepting chemotaxis protein (MCP) signaling domain"/>
    <property type="match status" value="1"/>
</dbReference>
<keyword evidence="13" id="KW-1185">Reference proteome</keyword>
<dbReference type="SMART" id="SM00283">
    <property type="entry name" value="MA"/>
    <property type="match status" value="1"/>
</dbReference>
<dbReference type="PANTHER" id="PTHR32089">
    <property type="entry name" value="METHYL-ACCEPTING CHEMOTAXIS PROTEIN MCPB"/>
    <property type="match status" value="1"/>
</dbReference>
<comment type="similarity">
    <text evidence="8">Belongs to the methyl-accepting chemotaxis (MCP) protein family.</text>
</comment>
<evidence type="ECO:0000256" key="5">
    <source>
        <dbReference type="ARBA" id="ARBA00022989"/>
    </source>
</evidence>
<comment type="caution">
    <text evidence="12">The sequence shown here is derived from an EMBL/GenBank/DDBJ whole genome shotgun (WGS) entry which is preliminary data.</text>
</comment>
<accession>A0A917JUG8</accession>
<dbReference type="CDD" id="cd11386">
    <property type="entry name" value="MCP_signal"/>
    <property type="match status" value="1"/>
</dbReference>
<evidence type="ECO:0000256" key="1">
    <source>
        <dbReference type="ARBA" id="ARBA00004651"/>
    </source>
</evidence>
<proteinExistence type="inferred from homology"/>
<evidence type="ECO:0000256" key="2">
    <source>
        <dbReference type="ARBA" id="ARBA00022475"/>
    </source>
</evidence>
<reference evidence="12" key="2">
    <citation type="submission" date="2020-09" db="EMBL/GenBank/DDBJ databases">
        <authorList>
            <person name="Sun Q."/>
            <person name="Ohkuma M."/>
        </authorList>
    </citation>
    <scope>NUCLEOTIDE SEQUENCE</scope>
    <source>
        <strain evidence="12">JCM 30804</strain>
    </source>
</reference>
<evidence type="ECO:0000256" key="4">
    <source>
        <dbReference type="ARBA" id="ARBA00022692"/>
    </source>
</evidence>
<evidence type="ECO:0000256" key="9">
    <source>
        <dbReference type="PROSITE-ProRule" id="PRU00284"/>
    </source>
</evidence>
<dbReference type="AlphaFoldDB" id="A0A917JUG8"/>
<dbReference type="InterPro" id="IPR033479">
    <property type="entry name" value="dCache_1"/>
</dbReference>
<feature type="domain" description="Methyl-accepting transducer" evidence="11">
    <location>
        <begin position="356"/>
        <end position="592"/>
    </location>
</feature>
<dbReference type="SUPFAM" id="SSF103190">
    <property type="entry name" value="Sensory domain-like"/>
    <property type="match status" value="1"/>
</dbReference>
<keyword evidence="7 9" id="KW-0807">Transducer</keyword>
<keyword evidence="5 10" id="KW-1133">Transmembrane helix</keyword>
<comment type="subcellular location">
    <subcellularLocation>
        <location evidence="1">Cell membrane</location>
        <topology evidence="1">Multi-pass membrane protein</topology>
    </subcellularLocation>
</comment>
<dbReference type="GO" id="GO:0007165">
    <property type="term" value="P:signal transduction"/>
    <property type="evidence" value="ECO:0007669"/>
    <property type="project" value="UniProtKB-KW"/>
</dbReference>
<evidence type="ECO:0000256" key="3">
    <source>
        <dbReference type="ARBA" id="ARBA00022500"/>
    </source>
</evidence>
<evidence type="ECO:0000313" key="12">
    <source>
        <dbReference type="EMBL" id="GGI81893.1"/>
    </source>
</evidence>
<dbReference type="Proteomes" id="UP000613743">
    <property type="component" value="Unassembled WGS sequence"/>
</dbReference>
<evidence type="ECO:0000259" key="11">
    <source>
        <dbReference type="PROSITE" id="PS50111"/>
    </source>
</evidence>
<organism evidence="12 13">
    <name type="scientific">Shewanella gelidii</name>
    <dbReference type="NCBI Taxonomy" id="1642821"/>
    <lineage>
        <taxon>Bacteria</taxon>
        <taxon>Pseudomonadati</taxon>
        <taxon>Pseudomonadota</taxon>
        <taxon>Gammaproteobacteria</taxon>
        <taxon>Alteromonadales</taxon>
        <taxon>Shewanellaceae</taxon>
        <taxon>Shewanella</taxon>
    </lineage>
</organism>
<dbReference type="CDD" id="cd18773">
    <property type="entry name" value="PDC1_HK_sensor"/>
    <property type="match status" value="1"/>
</dbReference>
<dbReference type="InterPro" id="IPR029151">
    <property type="entry name" value="Sensor-like_sf"/>
</dbReference>
<keyword evidence="2" id="KW-1003">Cell membrane</keyword>
<evidence type="ECO:0000256" key="10">
    <source>
        <dbReference type="SAM" id="Phobius"/>
    </source>
</evidence>
<dbReference type="RefSeq" id="WP_188920226.1">
    <property type="nucleotide sequence ID" value="NZ_BMPZ01000004.1"/>
</dbReference>
<protein>
    <submittedName>
        <fullName evidence="12">Methyl-accepting chemotaxis protein</fullName>
    </submittedName>
</protein>
<dbReference type="Gene3D" id="1.10.287.950">
    <property type="entry name" value="Methyl-accepting chemotaxis protein"/>
    <property type="match status" value="1"/>
</dbReference>
<dbReference type="PANTHER" id="PTHR32089:SF119">
    <property type="entry name" value="METHYL-ACCEPTING CHEMOTAXIS PROTEIN CTPL"/>
    <property type="match status" value="1"/>
</dbReference>
<keyword evidence="4 10" id="KW-0812">Transmembrane</keyword>
<keyword evidence="3" id="KW-0145">Chemotaxis</keyword>
<dbReference type="PROSITE" id="PS50111">
    <property type="entry name" value="CHEMOTAXIS_TRANSDUC_2"/>
    <property type="match status" value="1"/>
</dbReference>
<evidence type="ECO:0000256" key="8">
    <source>
        <dbReference type="ARBA" id="ARBA00029447"/>
    </source>
</evidence>
<evidence type="ECO:0000256" key="6">
    <source>
        <dbReference type="ARBA" id="ARBA00023136"/>
    </source>
</evidence>
<dbReference type="Pfam" id="PF02743">
    <property type="entry name" value="dCache_1"/>
    <property type="match status" value="1"/>
</dbReference>
<dbReference type="InterPro" id="IPR004089">
    <property type="entry name" value="MCPsignal_dom"/>
</dbReference>
<dbReference type="EMBL" id="BMPZ01000004">
    <property type="protein sequence ID" value="GGI81893.1"/>
    <property type="molecule type" value="Genomic_DNA"/>
</dbReference>
<dbReference type="Gene3D" id="3.30.450.20">
    <property type="entry name" value="PAS domain"/>
    <property type="match status" value="2"/>
</dbReference>